<dbReference type="PANTHER" id="PTHR43184:SF12">
    <property type="entry name" value="SUGAR PHOSPHATE EXCHANGER 3"/>
    <property type="match status" value="1"/>
</dbReference>
<evidence type="ECO:0000256" key="4">
    <source>
        <dbReference type="ARBA" id="ARBA00022597"/>
    </source>
</evidence>
<dbReference type="PANTHER" id="PTHR43184">
    <property type="entry name" value="MAJOR FACILITATOR SUPERFAMILY TRANSPORTER 16, ISOFORM B"/>
    <property type="match status" value="1"/>
</dbReference>
<dbReference type="InterPro" id="IPR000849">
    <property type="entry name" value="Sugar_P_transporter"/>
</dbReference>
<evidence type="ECO:0000256" key="2">
    <source>
        <dbReference type="ARBA" id="ARBA00009598"/>
    </source>
</evidence>
<dbReference type="Ensembl" id="ENSCINT00000015676.3">
    <property type="protein sequence ID" value="ENSCINP00000015676.3"/>
    <property type="gene ID" value="ENSCING00000007654.3"/>
</dbReference>
<dbReference type="InterPro" id="IPR020846">
    <property type="entry name" value="MFS_dom"/>
</dbReference>
<keyword evidence="5 10" id="KW-0812">Transmembrane</keyword>
<comment type="similarity">
    <text evidence="2">Belongs to the major facilitator superfamily. Organophosphate:Pi antiporter (OPA) (TC 2.A.1.4) family.</text>
</comment>
<keyword evidence="4" id="KW-0762">Sugar transport</keyword>
<keyword evidence="6 10" id="KW-1133">Transmembrane helix</keyword>
<dbReference type="AlphaFoldDB" id="F6VWV8"/>
<feature type="transmembrane region" description="Helical" evidence="10">
    <location>
        <begin position="210"/>
        <end position="229"/>
    </location>
</feature>
<dbReference type="InterPro" id="IPR011701">
    <property type="entry name" value="MFS"/>
</dbReference>
<dbReference type="Pfam" id="PF07690">
    <property type="entry name" value="MFS_1"/>
    <property type="match status" value="1"/>
</dbReference>
<feature type="transmembrane region" description="Helical" evidence="10">
    <location>
        <begin position="115"/>
        <end position="137"/>
    </location>
</feature>
<feature type="transmembrane region" description="Helical" evidence="10">
    <location>
        <begin position="183"/>
        <end position="204"/>
    </location>
</feature>
<evidence type="ECO:0000313" key="13">
    <source>
        <dbReference type="Proteomes" id="UP000008144"/>
    </source>
</evidence>
<evidence type="ECO:0000256" key="3">
    <source>
        <dbReference type="ARBA" id="ARBA00022448"/>
    </source>
</evidence>
<dbReference type="OMA" id="WAPIYLA"/>
<dbReference type="EMBL" id="EAAA01001952">
    <property type="status" value="NOT_ANNOTATED_CDS"/>
    <property type="molecule type" value="Genomic_DNA"/>
</dbReference>
<dbReference type="GO" id="GO:0035435">
    <property type="term" value="P:phosphate ion transmembrane transport"/>
    <property type="evidence" value="ECO:0000318"/>
    <property type="project" value="GO_Central"/>
</dbReference>
<feature type="transmembrane region" description="Helical" evidence="10">
    <location>
        <begin position="346"/>
        <end position="364"/>
    </location>
</feature>
<dbReference type="HOGENOM" id="CLU_001265_31_6_1"/>
<dbReference type="GeneTree" id="ENSGT00940000169581"/>
<keyword evidence="7 10" id="KW-0472">Membrane</keyword>
<dbReference type="GO" id="GO:0015760">
    <property type="term" value="P:glucose-6-phosphate transport"/>
    <property type="evidence" value="ECO:0000318"/>
    <property type="project" value="GO_Central"/>
</dbReference>
<dbReference type="GO" id="GO:0061513">
    <property type="term" value="F:glucose 6-phosphate:phosphate antiporter activity"/>
    <property type="evidence" value="ECO:0000318"/>
    <property type="project" value="GO_Central"/>
</dbReference>
<feature type="transmembrane region" description="Helical" evidence="10">
    <location>
        <begin position="287"/>
        <end position="307"/>
    </location>
</feature>
<organism evidence="12 13">
    <name type="scientific">Ciona intestinalis</name>
    <name type="common">Transparent sea squirt</name>
    <name type="synonym">Ascidia intestinalis</name>
    <dbReference type="NCBI Taxonomy" id="7719"/>
    <lineage>
        <taxon>Eukaryota</taxon>
        <taxon>Metazoa</taxon>
        <taxon>Chordata</taxon>
        <taxon>Tunicata</taxon>
        <taxon>Ascidiacea</taxon>
        <taxon>Phlebobranchia</taxon>
        <taxon>Cionidae</taxon>
        <taxon>Ciona</taxon>
    </lineage>
</organism>
<feature type="transmembrane region" description="Helical" evidence="10">
    <location>
        <begin position="447"/>
        <end position="465"/>
    </location>
</feature>
<feature type="domain" description="Major facilitator superfamily (MFS) profile" evidence="11">
    <location>
        <begin position="15"/>
        <end position="470"/>
    </location>
</feature>
<reference evidence="12" key="2">
    <citation type="journal article" date="2008" name="Genome Biol.">
        <title>Improved genome assembly and evidence-based global gene model set for the chordate Ciona intestinalis: new insight into intron and operon populations.</title>
        <authorList>
            <person name="Satou Y."/>
            <person name="Mineta K."/>
            <person name="Ogasawara M."/>
            <person name="Sasakura Y."/>
            <person name="Shoguchi E."/>
            <person name="Ueno K."/>
            <person name="Yamada L."/>
            <person name="Matsumoto J."/>
            <person name="Wasserscheid J."/>
            <person name="Dewar K."/>
            <person name="Wiley G.B."/>
            <person name="Macmil S.L."/>
            <person name="Roe B.A."/>
            <person name="Zeller R.W."/>
            <person name="Hastings K.E."/>
            <person name="Lemaire P."/>
            <person name="Lindquist E."/>
            <person name="Endo T."/>
            <person name="Hotta K."/>
            <person name="Inaba K."/>
        </authorList>
    </citation>
    <scope>NUCLEOTIDE SEQUENCE [LARGE SCALE GENOMIC DNA]</scope>
    <source>
        <strain evidence="12">wild type</strain>
    </source>
</reference>
<evidence type="ECO:0000256" key="10">
    <source>
        <dbReference type="SAM" id="Phobius"/>
    </source>
</evidence>
<reference evidence="12" key="3">
    <citation type="submission" date="2025-08" db="UniProtKB">
        <authorList>
            <consortium name="Ensembl"/>
        </authorList>
    </citation>
    <scope>IDENTIFICATION</scope>
</reference>
<evidence type="ECO:0000313" key="12">
    <source>
        <dbReference type="Ensembl" id="ENSCINP00000015676.3"/>
    </source>
</evidence>
<evidence type="ECO:0000256" key="7">
    <source>
        <dbReference type="ARBA" id="ARBA00023136"/>
    </source>
</evidence>
<dbReference type="GO" id="GO:0005789">
    <property type="term" value="C:endoplasmic reticulum membrane"/>
    <property type="evidence" value="ECO:0000318"/>
    <property type="project" value="GO_Central"/>
</dbReference>
<comment type="subcellular location">
    <subcellularLocation>
        <location evidence="1">Membrane</location>
        <topology evidence="1">Multi-pass membrane protein</topology>
    </subcellularLocation>
</comment>
<dbReference type="InParanoid" id="F6VWV8"/>
<dbReference type="PROSITE" id="PS50850">
    <property type="entry name" value="MFS"/>
    <property type="match status" value="1"/>
</dbReference>
<dbReference type="InterPro" id="IPR036259">
    <property type="entry name" value="MFS_trans_sf"/>
</dbReference>
<dbReference type="Gene3D" id="1.20.1250.20">
    <property type="entry name" value="MFS general substrate transporter like domains"/>
    <property type="match status" value="2"/>
</dbReference>
<evidence type="ECO:0000256" key="9">
    <source>
        <dbReference type="ARBA" id="ARBA00042039"/>
    </source>
</evidence>
<feature type="transmembrane region" description="Helical" evidence="10">
    <location>
        <begin position="370"/>
        <end position="392"/>
    </location>
</feature>
<reference evidence="12" key="4">
    <citation type="submission" date="2025-09" db="UniProtKB">
        <authorList>
            <consortium name="Ensembl"/>
        </authorList>
    </citation>
    <scope>IDENTIFICATION</scope>
</reference>
<dbReference type="PIRSF" id="PIRSF002808">
    <property type="entry name" value="Hexose_phosphate_transp"/>
    <property type="match status" value="1"/>
</dbReference>
<evidence type="ECO:0000256" key="1">
    <source>
        <dbReference type="ARBA" id="ARBA00004141"/>
    </source>
</evidence>
<feature type="transmembrane region" description="Helical" evidence="10">
    <location>
        <begin position="319"/>
        <end position="339"/>
    </location>
</feature>
<sequence length="488" mass="53290">NRGNTLPTIMYQYFMLILTFFCYMSYHLSRKPISVVKAELHQNCSKIPFNSTHWWPGATPPKNHTKNGTWCDFPPFDKSNYQGLFGDLDSAFLVPYAIGMFFSSGMIAERVSIRYFLSCGMILCGIFTSMFGMGYFLGIHSLAFYLMAQVLNGLAQTSGWPGVVTCVGNWFGKQRRGLIMGIWNSHTSFGNILGSVLASVFVGYSWGLSFIVPGIIIGTMGVICFFTLIDHPDDMNFVPGDKEDIKYQCLPNYNSTDENEEKELESEQKPIGFFGALKIPGVVEFSFCLLFAKLVSYTFLYWLPFYIKNTSTLSPTMSGLMSTLFDIGGIFGGIVAGLLSDYTGACASTCSAMLLIGALMMYLFNVYGSVSTAVSITLLLVTGAFVNGPYALITTAVSAELGTHEVLKGNAKALSTVTAIIDGTGSIGAAIGPYLAGMISKTGWTNVFYMLIASNFAAMLSLSRIRGKLTLIYHIALSNMLDGGFHNI</sequence>
<evidence type="ECO:0000256" key="8">
    <source>
        <dbReference type="ARBA" id="ARBA00041091"/>
    </source>
</evidence>
<dbReference type="FunFam" id="1.20.1250.20:FF:000028">
    <property type="entry name" value="Sugar phosphate exchanger 3 isoform 1"/>
    <property type="match status" value="1"/>
</dbReference>
<evidence type="ECO:0000256" key="5">
    <source>
        <dbReference type="ARBA" id="ARBA00022692"/>
    </source>
</evidence>
<dbReference type="FunCoup" id="F6VWV8">
    <property type="interactions" value="1"/>
</dbReference>
<proteinExistence type="inferred from homology"/>
<dbReference type="EMBL" id="EAAA01001953">
    <property type="status" value="NOT_ANNOTATED_CDS"/>
    <property type="molecule type" value="Genomic_DNA"/>
</dbReference>
<feature type="transmembrane region" description="Helical" evidence="10">
    <location>
        <begin position="413"/>
        <end position="435"/>
    </location>
</feature>
<feature type="transmembrane region" description="Helical" evidence="10">
    <location>
        <begin position="90"/>
        <end position="108"/>
    </location>
</feature>
<evidence type="ECO:0000259" key="11">
    <source>
        <dbReference type="PROSITE" id="PS50850"/>
    </source>
</evidence>
<keyword evidence="3" id="KW-0813">Transport</keyword>
<keyword evidence="13" id="KW-1185">Reference proteome</keyword>
<evidence type="ECO:0000256" key="6">
    <source>
        <dbReference type="ARBA" id="ARBA00022989"/>
    </source>
</evidence>
<feature type="transmembrane region" description="Helical" evidence="10">
    <location>
        <begin position="9"/>
        <end position="26"/>
    </location>
</feature>
<dbReference type="SUPFAM" id="SSF103473">
    <property type="entry name" value="MFS general substrate transporter"/>
    <property type="match status" value="1"/>
</dbReference>
<protein>
    <recommendedName>
        <fullName evidence="8">Sugar phosphate exchanger 3</fullName>
    </recommendedName>
    <alternativeName>
        <fullName evidence="9">Solute carrier family 37 member 3</fullName>
    </alternativeName>
</protein>
<dbReference type="Proteomes" id="UP000008144">
    <property type="component" value="Chromosome 4"/>
</dbReference>
<name>F6VWV8_CIOIN</name>
<accession>F6VWV8</accession>
<reference evidence="13" key="1">
    <citation type="journal article" date="2002" name="Science">
        <title>The draft genome of Ciona intestinalis: insights into chordate and vertebrate origins.</title>
        <authorList>
            <person name="Dehal P."/>
            <person name="Satou Y."/>
            <person name="Campbell R.K."/>
            <person name="Chapman J."/>
            <person name="Degnan B."/>
            <person name="De Tomaso A."/>
            <person name="Davidson B."/>
            <person name="Di Gregorio A."/>
            <person name="Gelpke M."/>
            <person name="Goodstein D.M."/>
            <person name="Harafuji N."/>
            <person name="Hastings K.E."/>
            <person name="Ho I."/>
            <person name="Hotta K."/>
            <person name="Huang W."/>
            <person name="Kawashima T."/>
            <person name="Lemaire P."/>
            <person name="Martinez D."/>
            <person name="Meinertzhagen I.A."/>
            <person name="Necula S."/>
            <person name="Nonaka M."/>
            <person name="Putnam N."/>
            <person name="Rash S."/>
            <person name="Saiga H."/>
            <person name="Satake M."/>
            <person name="Terry A."/>
            <person name="Yamada L."/>
            <person name="Wang H.G."/>
            <person name="Awazu S."/>
            <person name="Azumi K."/>
            <person name="Boore J."/>
            <person name="Branno M."/>
            <person name="Chin-Bow S."/>
            <person name="DeSantis R."/>
            <person name="Doyle S."/>
            <person name="Francino P."/>
            <person name="Keys D.N."/>
            <person name="Haga S."/>
            <person name="Hayashi H."/>
            <person name="Hino K."/>
            <person name="Imai K.S."/>
            <person name="Inaba K."/>
            <person name="Kano S."/>
            <person name="Kobayashi K."/>
            <person name="Kobayashi M."/>
            <person name="Lee B.I."/>
            <person name="Makabe K.W."/>
            <person name="Manohar C."/>
            <person name="Matassi G."/>
            <person name="Medina M."/>
            <person name="Mochizuki Y."/>
            <person name="Mount S."/>
            <person name="Morishita T."/>
            <person name="Miura S."/>
            <person name="Nakayama A."/>
            <person name="Nishizaka S."/>
            <person name="Nomoto H."/>
            <person name="Ohta F."/>
            <person name="Oishi K."/>
            <person name="Rigoutsos I."/>
            <person name="Sano M."/>
            <person name="Sasaki A."/>
            <person name="Sasakura Y."/>
            <person name="Shoguchi E."/>
            <person name="Shin-i T."/>
            <person name="Spagnuolo A."/>
            <person name="Stainier D."/>
            <person name="Suzuki M.M."/>
            <person name="Tassy O."/>
            <person name="Takatori N."/>
            <person name="Tokuoka M."/>
            <person name="Yagi K."/>
            <person name="Yoshizaki F."/>
            <person name="Wada S."/>
            <person name="Zhang C."/>
            <person name="Hyatt P.D."/>
            <person name="Larimer F."/>
            <person name="Detter C."/>
            <person name="Doggett N."/>
            <person name="Glavina T."/>
            <person name="Hawkins T."/>
            <person name="Richardson P."/>
            <person name="Lucas S."/>
            <person name="Kohara Y."/>
            <person name="Levine M."/>
            <person name="Satoh N."/>
            <person name="Rokhsar D.S."/>
        </authorList>
    </citation>
    <scope>NUCLEOTIDE SEQUENCE [LARGE SCALE GENOMIC DNA]</scope>
</reference>